<evidence type="ECO:0000256" key="7">
    <source>
        <dbReference type="ARBA" id="ARBA00032535"/>
    </source>
</evidence>
<feature type="region of interest" description="Disordered" evidence="8">
    <location>
        <begin position="18"/>
        <end position="43"/>
    </location>
</feature>
<dbReference type="InterPro" id="IPR036649">
    <property type="entry name" value="Pyrophosphatase_sf"/>
</dbReference>
<feature type="compositionally biased region" description="Low complexity" evidence="8">
    <location>
        <begin position="23"/>
        <end position="43"/>
    </location>
</feature>
<accession>A0A8X7NL80</accession>
<evidence type="ECO:0000256" key="1">
    <source>
        <dbReference type="ARBA" id="ARBA00001946"/>
    </source>
</evidence>
<evidence type="ECO:0000256" key="6">
    <source>
        <dbReference type="ARBA" id="ARBA00022842"/>
    </source>
</evidence>
<evidence type="ECO:0000256" key="4">
    <source>
        <dbReference type="ARBA" id="ARBA00022723"/>
    </source>
</evidence>
<protein>
    <recommendedName>
        <fullName evidence="3">inorganic diphosphatase</fullName>
        <ecNumber evidence="3">3.6.1.1</ecNumber>
    </recommendedName>
    <alternativeName>
        <fullName evidence="7">Pyrophosphate phospho-hydrolase</fullName>
    </alternativeName>
</protein>
<evidence type="ECO:0000313" key="9">
    <source>
        <dbReference type="EMBL" id="KAF6052804.1"/>
    </source>
</evidence>
<dbReference type="FunFam" id="3.90.80.10:FF:000007">
    <property type="entry name" value="Inorganic pyrophosphatase, mitochondrial"/>
    <property type="match status" value="1"/>
</dbReference>
<evidence type="ECO:0000313" key="10">
    <source>
        <dbReference type="Proteomes" id="UP000590412"/>
    </source>
</evidence>
<dbReference type="Proteomes" id="UP000590412">
    <property type="component" value="Unassembled WGS sequence"/>
</dbReference>
<proteinExistence type="inferred from homology"/>
<dbReference type="GO" id="GO:0004427">
    <property type="term" value="F:inorganic diphosphate phosphatase activity"/>
    <property type="evidence" value="ECO:0007669"/>
    <property type="project" value="UniProtKB-EC"/>
</dbReference>
<organism evidence="9 10">
    <name type="scientific">Candida parapsilosis</name>
    <name type="common">Yeast</name>
    <dbReference type="NCBI Taxonomy" id="5480"/>
    <lineage>
        <taxon>Eukaryota</taxon>
        <taxon>Fungi</taxon>
        <taxon>Dikarya</taxon>
        <taxon>Ascomycota</taxon>
        <taxon>Saccharomycotina</taxon>
        <taxon>Pichiomycetes</taxon>
        <taxon>Debaryomycetaceae</taxon>
        <taxon>Candida/Lodderomyces clade</taxon>
        <taxon>Candida</taxon>
    </lineage>
</organism>
<keyword evidence="6" id="KW-0460">Magnesium</keyword>
<dbReference type="EC" id="3.6.1.1" evidence="3"/>
<dbReference type="PANTHER" id="PTHR10286">
    <property type="entry name" value="INORGANIC PYROPHOSPHATASE"/>
    <property type="match status" value="1"/>
</dbReference>
<name>A0A8X7NL80_CANPA</name>
<dbReference type="AlphaFoldDB" id="A0A8X7NL80"/>
<comment type="caution">
    <text evidence="9">The sequence shown here is derived from an EMBL/GenBank/DDBJ whole genome shotgun (WGS) entry which is preliminary data.</text>
</comment>
<evidence type="ECO:0000256" key="2">
    <source>
        <dbReference type="ARBA" id="ARBA00006220"/>
    </source>
</evidence>
<keyword evidence="5" id="KW-0378">Hydrolase</keyword>
<comment type="similarity">
    <text evidence="2">Belongs to the PPase family.</text>
</comment>
<dbReference type="SUPFAM" id="SSF50324">
    <property type="entry name" value="Inorganic pyrophosphatase"/>
    <property type="match status" value="1"/>
</dbReference>
<dbReference type="CDD" id="cd00412">
    <property type="entry name" value="pyrophosphatase"/>
    <property type="match status" value="1"/>
</dbReference>
<evidence type="ECO:0000256" key="3">
    <source>
        <dbReference type="ARBA" id="ARBA00012146"/>
    </source>
</evidence>
<gene>
    <name evidence="9" type="primary">IPP1</name>
    <name evidence="9" type="ORF">FOB60_003060</name>
</gene>
<evidence type="ECO:0000256" key="8">
    <source>
        <dbReference type="SAM" id="MobiDB-lite"/>
    </source>
</evidence>
<reference evidence="9" key="1">
    <citation type="submission" date="2020-03" db="EMBL/GenBank/DDBJ databases">
        <title>FDA dAtabase for Regulatory Grade micrObial Sequences (FDA-ARGOS): Supporting development and validation of Infectious Disease Dx tests.</title>
        <authorList>
            <person name="Campos J."/>
            <person name="Goldberg B."/>
            <person name="Tallon L."/>
            <person name="Sadzewicz L."/>
            <person name="Vavikolanu K."/>
            <person name="Mehta A."/>
            <person name="Aluvathingal J."/>
            <person name="Nadendla S."/>
            <person name="Nandy P."/>
            <person name="Geyer C."/>
            <person name="Yan Y."/>
            <person name="Sichtig H."/>
        </authorList>
    </citation>
    <scope>NUCLEOTIDE SEQUENCE [LARGE SCALE GENOMIC DNA]</scope>
    <source>
        <strain evidence="9">FDAARGOS_652</strain>
    </source>
</reference>
<evidence type="ECO:0000256" key="5">
    <source>
        <dbReference type="ARBA" id="ARBA00022801"/>
    </source>
</evidence>
<dbReference type="Pfam" id="PF00719">
    <property type="entry name" value="Pyrophosphatase"/>
    <property type="match status" value="1"/>
</dbReference>
<dbReference type="Gene3D" id="3.90.80.10">
    <property type="entry name" value="Inorganic pyrophosphatase"/>
    <property type="match status" value="1"/>
</dbReference>
<comment type="cofactor">
    <cofactor evidence="1">
        <name>Mg(2+)</name>
        <dbReference type="ChEBI" id="CHEBI:18420"/>
    </cofactor>
</comment>
<dbReference type="GO" id="GO:0005739">
    <property type="term" value="C:mitochondrion"/>
    <property type="evidence" value="ECO:0007669"/>
    <property type="project" value="EnsemblFungi"/>
</dbReference>
<dbReference type="GO" id="GO:0009060">
    <property type="term" value="P:aerobic respiration"/>
    <property type="evidence" value="ECO:0007669"/>
    <property type="project" value="EnsemblFungi"/>
</dbReference>
<sequence>MRTPTPTTAIARLSLTNQHLQQSRTSGSTTTTSTSPAPDSQTTIKTTAKAPLVIPTGQGTKYTATYANYATTESGKIMSYFHDIPLDLDPRTREANFVCEIPRWSNAKFEIATRVPGNPIIQDTKNGKVRFVKNLFPYHGYIHNYGAFPQTWEDPFVQHYNLYGDNDPLDVCEIGSNVLSTGSVKRVKILGSLALIDDGEMDWKVIVIDTEDELASRVNDVNDVVQLCPGLLEATKQWFRDYKLADGKPANAFAFDGQFKSAKETVEIVQQCNTSWRNLVDGKVTKHDAKLPSITNTTLKNTPGFVNDFEIKLTKSSEPDGDIPVNTHKNYYFKN</sequence>
<dbReference type="GO" id="GO:0000287">
    <property type="term" value="F:magnesium ion binding"/>
    <property type="evidence" value="ECO:0007669"/>
    <property type="project" value="InterPro"/>
</dbReference>
<dbReference type="InterPro" id="IPR008162">
    <property type="entry name" value="Pyrophosphatase"/>
</dbReference>
<dbReference type="GO" id="GO:0006796">
    <property type="term" value="P:phosphate-containing compound metabolic process"/>
    <property type="evidence" value="ECO:0007669"/>
    <property type="project" value="InterPro"/>
</dbReference>
<dbReference type="PROSITE" id="PS00387">
    <property type="entry name" value="PPASE"/>
    <property type="match status" value="1"/>
</dbReference>
<dbReference type="EMBL" id="JABWAB010000004">
    <property type="protein sequence ID" value="KAF6052804.1"/>
    <property type="molecule type" value="Genomic_DNA"/>
</dbReference>
<keyword evidence="4" id="KW-0479">Metal-binding</keyword>